<feature type="compositionally biased region" description="Low complexity" evidence="1">
    <location>
        <begin position="133"/>
        <end position="145"/>
    </location>
</feature>
<dbReference type="OrthoDB" id="48352at2759"/>
<name>A0A835YTG7_9STRA</name>
<evidence type="ECO:0000313" key="3">
    <source>
        <dbReference type="EMBL" id="KAG5181125.1"/>
    </source>
</evidence>
<dbReference type="InterPro" id="IPR024079">
    <property type="entry name" value="MetalloPept_cat_dom_sf"/>
</dbReference>
<keyword evidence="2" id="KW-0732">Signal</keyword>
<dbReference type="AlphaFoldDB" id="A0A835YTG7"/>
<feature type="region of interest" description="Disordered" evidence="1">
    <location>
        <begin position="69"/>
        <end position="150"/>
    </location>
</feature>
<sequence>MKLYLVLAAYAALLPSIALGTATSEHAERELVSTCPSGSACAFNCEDHCKTACDKLSIPYKSSTQCSRVRTRRELMRTLAAPQTDRPTTRKPTTRKPTTRKPTTRKPTTRKPTTRKPTSKPSTRKPTTRKPTSKPTTRETTQPTTAPAFHIELRFDPSTSTDIQGLFIMAAQIWERIITADVPDEPDGDARGIDDWFDGDVPSVATNEPVDDVIIAARVGPIDGPFNILASAGPKFLRSASGLNLPVSGVMNFDIADVQSQIDAGTFLSVILHEMGHVLGIGTLWPTLISNCAGNCVPGGTGATYANGSTGVCFAALKAVELGLVAPLALGE</sequence>
<feature type="compositionally biased region" description="Basic residues" evidence="1">
    <location>
        <begin position="92"/>
        <end position="132"/>
    </location>
</feature>
<gene>
    <name evidence="3" type="ORF">JKP88DRAFT_246326</name>
</gene>
<protein>
    <submittedName>
        <fullName evidence="3">Uncharacterized protein</fullName>
    </submittedName>
</protein>
<reference evidence="3" key="1">
    <citation type="submission" date="2021-02" db="EMBL/GenBank/DDBJ databases">
        <title>First Annotated Genome of the Yellow-green Alga Tribonema minus.</title>
        <authorList>
            <person name="Mahan K.M."/>
        </authorList>
    </citation>
    <scope>NUCLEOTIDE SEQUENCE</scope>
    <source>
        <strain evidence="3">UTEX B ZZ1240</strain>
    </source>
</reference>
<feature type="signal peptide" evidence="2">
    <location>
        <begin position="1"/>
        <end position="20"/>
    </location>
</feature>
<dbReference type="EMBL" id="JAFCMP010000335">
    <property type="protein sequence ID" value="KAG5181125.1"/>
    <property type="molecule type" value="Genomic_DNA"/>
</dbReference>
<dbReference type="SUPFAM" id="SSF55486">
    <property type="entry name" value="Metalloproteases ('zincins'), catalytic domain"/>
    <property type="match status" value="1"/>
</dbReference>
<proteinExistence type="predicted"/>
<accession>A0A835YTG7</accession>
<keyword evidence="4" id="KW-1185">Reference proteome</keyword>
<evidence type="ECO:0000256" key="1">
    <source>
        <dbReference type="SAM" id="MobiDB-lite"/>
    </source>
</evidence>
<evidence type="ECO:0000256" key="2">
    <source>
        <dbReference type="SAM" id="SignalP"/>
    </source>
</evidence>
<feature type="chain" id="PRO_5032728196" evidence="2">
    <location>
        <begin position="21"/>
        <end position="332"/>
    </location>
</feature>
<dbReference type="GO" id="GO:0008237">
    <property type="term" value="F:metallopeptidase activity"/>
    <property type="evidence" value="ECO:0007669"/>
    <property type="project" value="InterPro"/>
</dbReference>
<evidence type="ECO:0000313" key="4">
    <source>
        <dbReference type="Proteomes" id="UP000664859"/>
    </source>
</evidence>
<dbReference type="Gene3D" id="3.40.390.10">
    <property type="entry name" value="Collagenase (Catalytic Domain)"/>
    <property type="match status" value="1"/>
</dbReference>
<comment type="caution">
    <text evidence="3">The sequence shown here is derived from an EMBL/GenBank/DDBJ whole genome shotgun (WGS) entry which is preliminary data.</text>
</comment>
<dbReference type="Proteomes" id="UP000664859">
    <property type="component" value="Unassembled WGS sequence"/>
</dbReference>
<organism evidence="3 4">
    <name type="scientific">Tribonema minus</name>
    <dbReference type="NCBI Taxonomy" id="303371"/>
    <lineage>
        <taxon>Eukaryota</taxon>
        <taxon>Sar</taxon>
        <taxon>Stramenopiles</taxon>
        <taxon>Ochrophyta</taxon>
        <taxon>PX clade</taxon>
        <taxon>Xanthophyceae</taxon>
        <taxon>Tribonematales</taxon>
        <taxon>Tribonemataceae</taxon>
        <taxon>Tribonema</taxon>
    </lineage>
</organism>